<dbReference type="Proteomes" id="UP000190423">
    <property type="component" value="Unassembled WGS sequence"/>
</dbReference>
<evidence type="ECO:0000313" key="1">
    <source>
        <dbReference type="EMBL" id="SJZ70034.1"/>
    </source>
</evidence>
<proteinExistence type="predicted"/>
<dbReference type="STRING" id="261392.SAMN02745149_02069"/>
<dbReference type="OrthoDB" id="9810361at2"/>
<name>A0A1T4MT86_TREPO</name>
<dbReference type="PANTHER" id="PTHR35866">
    <property type="entry name" value="PUTATIVE-RELATED"/>
    <property type="match status" value="1"/>
</dbReference>
<protein>
    <recommendedName>
        <fullName evidence="3">Zinc-or iron-chelating domain-containing protein</fullName>
    </recommendedName>
</protein>
<accession>A0A1T4MT86</accession>
<dbReference type="PANTHER" id="PTHR35866:SF1">
    <property type="entry name" value="YKGJ FAMILY CYSTEINE CLUSTER PROTEIN"/>
    <property type="match status" value="1"/>
</dbReference>
<evidence type="ECO:0008006" key="3">
    <source>
        <dbReference type="Google" id="ProtNLM"/>
    </source>
</evidence>
<dbReference type="GeneID" id="78317342"/>
<keyword evidence="2" id="KW-1185">Reference proteome</keyword>
<dbReference type="AlphaFoldDB" id="A0A1T4MT86"/>
<gene>
    <name evidence="1" type="ORF">SAMN02745149_02069</name>
</gene>
<dbReference type="RefSeq" id="WP_078933959.1">
    <property type="nucleotide sequence ID" value="NZ_FUWG01000017.1"/>
</dbReference>
<reference evidence="1 2" key="1">
    <citation type="submission" date="2017-02" db="EMBL/GenBank/DDBJ databases">
        <authorList>
            <person name="Peterson S.W."/>
        </authorList>
    </citation>
    <scope>NUCLEOTIDE SEQUENCE [LARGE SCALE GENOMIC DNA]</scope>
    <source>
        <strain evidence="1 2">ATCC BAA-908</strain>
    </source>
</reference>
<evidence type="ECO:0000313" key="2">
    <source>
        <dbReference type="Proteomes" id="UP000190423"/>
    </source>
</evidence>
<organism evidence="1 2">
    <name type="scientific">Treponema porcinum</name>
    <dbReference type="NCBI Taxonomy" id="261392"/>
    <lineage>
        <taxon>Bacteria</taxon>
        <taxon>Pseudomonadati</taxon>
        <taxon>Spirochaetota</taxon>
        <taxon>Spirochaetia</taxon>
        <taxon>Spirochaetales</taxon>
        <taxon>Treponemataceae</taxon>
        <taxon>Treponema</taxon>
    </lineage>
</organism>
<dbReference type="EMBL" id="FUWG01000017">
    <property type="protein sequence ID" value="SJZ70034.1"/>
    <property type="molecule type" value="Genomic_DNA"/>
</dbReference>
<sequence>MENKPFYEDGVHFSCQRCSFCCGHSPGFVYLSRADLDSLCAFFNLSAGEFIQKYCRWADYYYGTQVLALKEQKNYDCILWKNGCSAYQARPVQCSTYPFWTWMIKDRHTWDDCAKECPGMNKGRLWTLDEIRENERAYARNEPLTREQAEELMRGEE</sequence>